<organism evidence="2 3">
    <name type="scientific">Schistosoma mansoni</name>
    <name type="common">Blood fluke</name>
    <dbReference type="NCBI Taxonomy" id="6183"/>
    <lineage>
        <taxon>Eukaryota</taxon>
        <taxon>Metazoa</taxon>
        <taxon>Spiralia</taxon>
        <taxon>Lophotrochozoa</taxon>
        <taxon>Platyhelminthes</taxon>
        <taxon>Trematoda</taxon>
        <taxon>Digenea</taxon>
        <taxon>Strigeidida</taxon>
        <taxon>Schistosomatoidea</taxon>
        <taxon>Schistosomatidae</taxon>
        <taxon>Schistosoma</taxon>
    </lineage>
</organism>
<proteinExistence type="predicted"/>
<dbReference type="WBParaSite" id="Smp_331380.1">
    <property type="protein sequence ID" value="Smp_331380.1"/>
    <property type="gene ID" value="Smp_331380"/>
</dbReference>
<evidence type="ECO:0000313" key="3">
    <source>
        <dbReference type="WBParaSite" id="Smp_331380.1"/>
    </source>
</evidence>
<dbReference type="AlphaFoldDB" id="A0A5K4FBJ2"/>
<sequence length="96" mass="11054">MNTTIIGILCICTCSIITNANAVPTNPSTVVAESPNTSTVEAESLTFKEKIVELYKNWMNEKEFNPPKESEFYERFWELFKHCFLNSKQLTKILPF</sequence>
<keyword evidence="1" id="KW-0732">Signal</keyword>
<evidence type="ECO:0000256" key="1">
    <source>
        <dbReference type="SAM" id="SignalP"/>
    </source>
</evidence>
<feature type="signal peptide" evidence="1">
    <location>
        <begin position="1"/>
        <end position="22"/>
    </location>
</feature>
<name>A0A5K4FBJ2_SCHMA</name>
<reference evidence="2" key="1">
    <citation type="journal article" date="2012" name="PLoS Negl. Trop. Dis.">
        <title>A systematically improved high quality genome and transcriptome of the human blood fluke Schistosoma mansoni.</title>
        <authorList>
            <person name="Protasio A.V."/>
            <person name="Tsai I.J."/>
            <person name="Babbage A."/>
            <person name="Nichol S."/>
            <person name="Hunt M."/>
            <person name="Aslett M.A."/>
            <person name="De Silva N."/>
            <person name="Velarde G.S."/>
            <person name="Anderson T.J."/>
            <person name="Clark R.C."/>
            <person name="Davidson C."/>
            <person name="Dillon G.P."/>
            <person name="Holroyd N.E."/>
            <person name="LoVerde P.T."/>
            <person name="Lloyd C."/>
            <person name="McQuillan J."/>
            <person name="Oliveira G."/>
            <person name="Otto T.D."/>
            <person name="Parker-Manuel S.J."/>
            <person name="Quail M.A."/>
            <person name="Wilson R.A."/>
            <person name="Zerlotini A."/>
            <person name="Dunne D.W."/>
            <person name="Berriman M."/>
        </authorList>
    </citation>
    <scope>NUCLEOTIDE SEQUENCE [LARGE SCALE GENOMIC DNA]</scope>
    <source>
        <strain evidence="2">Puerto Rican</strain>
    </source>
</reference>
<dbReference type="InParanoid" id="A0A5K4FBJ2"/>
<keyword evidence="2" id="KW-1185">Reference proteome</keyword>
<feature type="chain" id="PRO_5024398477" evidence="1">
    <location>
        <begin position="23"/>
        <end position="96"/>
    </location>
</feature>
<dbReference type="Proteomes" id="UP000008854">
    <property type="component" value="Unassembled WGS sequence"/>
</dbReference>
<evidence type="ECO:0000313" key="2">
    <source>
        <dbReference type="Proteomes" id="UP000008854"/>
    </source>
</evidence>
<protein>
    <submittedName>
        <fullName evidence="3">Secreted protein</fullName>
    </submittedName>
</protein>
<accession>A0A5K4FBJ2</accession>
<reference evidence="3" key="2">
    <citation type="submission" date="2019-11" db="UniProtKB">
        <authorList>
            <consortium name="WormBaseParasite"/>
        </authorList>
    </citation>
    <scope>IDENTIFICATION</scope>
    <source>
        <strain evidence="3">Puerto Rican</strain>
    </source>
</reference>